<organism evidence="2 3">
    <name type="scientific">Plutella xylostella</name>
    <name type="common">Diamondback moth</name>
    <name type="synonym">Plutella maculipennis</name>
    <dbReference type="NCBI Taxonomy" id="51655"/>
    <lineage>
        <taxon>Eukaryota</taxon>
        <taxon>Metazoa</taxon>
        <taxon>Ecdysozoa</taxon>
        <taxon>Arthropoda</taxon>
        <taxon>Hexapoda</taxon>
        <taxon>Insecta</taxon>
        <taxon>Pterygota</taxon>
        <taxon>Neoptera</taxon>
        <taxon>Endopterygota</taxon>
        <taxon>Lepidoptera</taxon>
        <taxon>Glossata</taxon>
        <taxon>Ditrysia</taxon>
        <taxon>Yponomeutoidea</taxon>
        <taxon>Plutellidae</taxon>
        <taxon>Plutella</taxon>
    </lineage>
</organism>
<sequence length="400" mass="46894">MLEPWNNASILPPPIHTFACEKNSFDIADLLFVCKEIPRVLTKQSPLHQEGALLSRFIYKFDKKFRNDIGFRHLKKVNTALRRYLSLNLLKDVENYCSVLPTSRSEEFYLPTRQMLEYLLVRLISFSKIMQRICVCSKQAAVFYLDRIKRGESYWMSLMPFAVLSRVWSICSVLLKHSCNWYSQMHSFLPKFQLKGLPFLPENYQLPCDLRQWMNIKDLDEFGRFDWSSNKRVEVIPILDEEEDAESFDIFRYANHVNEIPLEPKATAEVKSVNHGTNVTDIKLMNAQDMDQGQAISRDSYQKTKTLQSPCPLPKSHTVKNKANHCIENVTGNQTLKQFLDTEDKMRNDSPECALTNHLSFMQWQALKSNLLKLCDPLSKNRKIERKFQKIWKEKCDNYI</sequence>
<dbReference type="PANTHER" id="PTHR34761:SF1">
    <property type="entry name" value="NUCLEOLUS AND NEURAL PROGENITOR PROTEIN"/>
    <property type="match status" value="1"/>
</dbReference>
<gene>
    <name evidence="2" type="ORF">JYU34_008760</name>
</gene>
<evidence type="ECO:0000313" key="2">
    <source>
        <dbReference type="EMBL" id="KAG7306164.1"/>
    </source>
</evidence>
<dbReference type="InterPro" id="IPR027951">
    <property type="entry name" value="Nepro_N"/>
</dbReference>
<dbReference type="PANTHER" id="PTHR34761">
    <property type="entry name" value="NUCLEOLUS AND NEURAL PROGENITOR PROTEIN"/>
    <property type="match status" value="1"/>
</dbReference>
<dbReference type="Pfam" id="PF14780">
    <property type="entry name" value="NEPRO_N"/>
    <property type="match status" value="1"/>
</dbReference>
<dbReference type="InterPro" id="IPR052835">
    <property type="entry name" value="Nepro"/>
</dbReference>
<evidence type="ECO:0000259" key="1">
    <source>
        <dbReference type="Pfam" id="PF14780"/>
    </source>
</evidence>
<feature type="domain" description="Nucleolus and neural progenitor protein-like N-terminal" evidence="1">
    <location>
        <begin position="5"/>
        <end position="185"/>
    </location>
</feature>
<dbReference type="EMBL" id="JAHIBW010000012">
    <property type="protein sequence ID" value="KAG7306164.1"/>
    <property type="molecule type" value="Genomic_DNA"/>
</dbReference>
<comment type="caution">
    <text evidence="2">The sequence shown here is derived from an EMBL/GenBank/DDBJ whole genome shotgun (WGS) entry which is preliminary data.</text>
</comment>
<accession>A0ABQ7QLQ7</accession>
<protein>
    <recommendedName>
        <fullName evidence="1">Nucleolus and neural progenitor protein-like N-terminal domain-containing protein</fullName>
    </recommendedName>
</protein>
<dbReference type="Proteomes" id="UP000823941">
    <property type="component" value="Chromosome 12"/>
</dbReference>
<keyword evidence="3" id="KW-1185">Reference proteome</keyword>
<reference evidence="2 3" key="1">
    <citation type="submission" date="2021-06" db="EMBL/GenBank/DDBJ databases">
        <title>A haploid diamondback moth (Plutella xylostella L.) genome assembly resolves 31 chromosomes and identifies a diamide resistance mutation.</title>
        <authorList>
            <person name="Ward C.M."/>
            <person name="Perry K.D."/>
            <person name="Baker G."/>
            <person name="Powis K."/>
            <person name="Heckel D.G."/>
            <person name="Baxter S.W."/>
        </authorList>
    </citation>
    <scope>NUCLEOTIDE SEQUENCE [LARGE SCALE GENOMIC DNA]</scope>
    <source>
        <strain evidence="2 3">LV</strain>
        <tissue evidence="2">Single pupa</tissue>
    </source>
</reference>
<proteinExistence type="predicted"/>
<name>A0ABQ7QLQ7_PLUXY</name>
<evidence type="ECO:0000313" key="3">
    <source>
        <dbReference type="Proteomes" id="UP000823941"/>
    </source>
</evidence>